<dbReference type="InterPro" id="IPR012666">
    <property type="entry name" value="CbtA_put"/>
</dbReference>
<sequence length="287" mass="31885">MRENLFKRLVLGSKAGLIAGVAYGILLQFLVTPMILKAEVFETNANVSSASANTTTSAKTHSHTHADGKKHHHHSAVVSNEGSDSSRNIKDENFETLKRTVWTWIGCLLLGLAFGVLSAIGYSSLEFTNILSFESIESVWKPSLLISGIGFFIFFAIPSLGLPLQLPGVVGSEEDFELRQAWWLQSIFLSSAALILWFWIRNRFFKGRISSAIAFVFLLGILFAFLFWIPGVPKHSTTTSVPNDLLVEFRIKSAIANFVLWSTIGFLISNSISKNREVSFPLETRKV</sequence>
<evidence type="ECO:0008006" key="5">
    <source>
        <dbReference type="Google" id="ProtNLM"/>
    </source>
</evidence>
<comment type="caution">
    <text evidence="3">The sequence shown here is derived from an EMBL/GenBank/DDBJ whole genome shotgun (WGS) entry which is preliminary data.</text>
</comment>
<reference evidence="3 4" key="1">
    <citation type="journal article" date="2019" name="PLoS Negl. Trop. Dis.">
        <title>Revisiting the worldwide diversity of Leptospira species in the environment.</title>
        <authorList>
            <person name="Vincent A.T."/>
            <person name="Schiettekatte O."/>
            <person name="Bourhy P."/>
            <person name="Veyrier F.J."/>
            <person name="Picardeau M."/>
        </authorList>
    </citation>
    <scope>NUCLEOTIDE SEQUENCE [LARGE SCALE GENOMIC DNA]</scope>
    <source>
        <strain evidence="3 4">201702444</strain>
    </source>
</reference>
<feature type="transmembrane region" description="Helical" evidence="2">
    <location>
        <begin position="249"/>
        <end position="268"/>
    </location>
</feature>
<evidence type="ECO:0000256" key="2">
    <source>
        <dbReference type="SAM" id="Phobius"/>
    </source>
</evidence>
<organism evidence="3 4">
    <name type="scientific">Leptospira barantonii</name>
    <dbReference type="NCBI Taxonomy" id="2023184"/>
    <lineage>
        <taxon>Bacteria</taxon>
        <taxon>Pseudomonadati</taxon>
        <taxon>Spirochaetota</taxon>
        <taxon>Spirochaetia</taxon>
        <taxon>Leptospirales</taxon>
        <taxon>Leptospiraceae</taxon>
        <taxon>Leptospira</taxon>
    </lineage>
</organism>
<feature type="transmembrane region" description="Helical" evidence="2">
    <location>
        <begin position="15"/>
        <end position="36"/>
    </location>
</feature>
<feature type="transmembrane region" description="Helical" evidence="2">
    <location>
        <begin position="143"/>
        <end position="162"/>
    </location>
</feature>
<evidence type="ECO:0000313" key="4">
    <source>
        <dbReference type="Proteomes" id="UP000298429"/>
    </source>
</evidence>
<dbReference type="Proteomes" id="UP000298429">
    <property type="component" value="Unassembled WGS sequence"/>
</dbReference>
<dbReference type="Pfam" id="PF09490">
    <property type="entry name" value="CbtA"/>
    <property type="match status" value="1"/>
</dbReference>
<feature type="transmembrane region" description="Helical" evidence="2">
    <location>
        <begin position="212"/>
        <end position="229"/>
    </location>
</feature>
<feature type="region of interest" description="Disordered" evidence="1">
    <location>
        <begin position="52"/>
        <end position="86"/>
    </location>
</feature>
<evidence type="ECO:0000256" key="1">
    <source>
        <dbReference type="SAM" id="MobiDB-lite"/>
    </source>
</evidence>
<dbReference type="AlphaFoldDB" id="A0A5F2BDM3"/>
<feature type="compositionally biased region" description="Basic residues" evidence="1">
    <location>
        <begin position="60"/>
        <end position="75"/>
    </location>
</feature>
<evidence type="ECO:0000313" key="3">
    <source>
        <dbReference type="EMBL" id="TGM03665.1"/>
    </source>
</evidence>
<dbReference type="OrthoDB" id="322733at2"/>
<feature type="transmembrane region" description="Helical" evidence="2">
    <location>
        <begin position="101"/>
        <end position="122"/>
    </location>
</feature>
<gene>
    <name evidence="3" type="ORF">EHQ76_08440</name>
</gene>
<keyword evidence="2" id="KW-0812">Transmembrane</keyword>
<name>A0A5F2BDM3_9LEPT</name>
<dbReference type="RefSeq" id="WP_135670591.1">
    <property type="nucleotide sequence ID" value="NZ_RQGN01000044.1"/>
</dbReference>
<feature type="transmembrane region" description="Helical" evidence="2">
    <location>
        <begin position="182"/>
        <end position="200"/>
    </location>
</feature>
<accession>A0A5F2BDM3</accession>
<dbReference type="EMBL" id="RQGN01000044">
    <property type="protein sequence ID" value="TGM03665.1"/>
    <property type="molecule type" value="Genomic_DNA"/>
</dbReference>
<protein>
    <recommendedName>
        <fullName evidence="5">Cobalt transporter</fullName>
    </recommendedName>
</protein>
<keyword evidence="2" id="KW-0472">Membrane</keyword>
<proteinExistence type="predicted"/>
<keyword evidence="2" id="KW-1133">Transmembrane helix</keyword>
<feature type="compositionally biased region" description="Polar residues" evidence="1">
    <location>
        <begin position="77"/>
        <end position="86"/>
    </location>
</feature>